<comment type="caution">
    <text evidence="2">The sequence shown here is derived from an EMBL/GenBank/DDBJ whole genome shotgun (WGS) entry which is preliminary data.</text>
</comment>
<dbReference type="EMBL" id="JACRSQ010000008">
    <property type="protein sequence ID" value="MBC8543351.1"/>
    <property type="molecule type" value="Genomic_DNA"/>
</dbReference>
<evidence type="ECO:0000313" key="2">
    <source>
        <dbReference type="EMBL" id="MBC8543351.1"/>
    </source>
</evidence>
<feature type="domain" description="DUF6429" evidence="1">
    <location>
        <begin position="7"/>
        <end position="86"/>
    </location>
</feature>
<evidence type="ECO:0000259" key="1">
    <source>
        <dbReference type="Pfam" id="PF20008"/>
    </source>
</evidence>
<sequence>MDKIKADEAMKELTMMLMYLSRFSEKDRFFNGEDFYAWKGYNFDILNGLDDEDYIRQGSHPSRTKSVYITETGIDYAKKLMEKYGIEDWR</sequence>
<gene>
    <name evidence="2" type="ORF">H8730_07320</name>
</gene>
<keyword evidence="3" id="KW-1185">Reference proteome</keyword>
<dbReference type="InterPro" id="IPR045489">
    <property type="entry name" value="DUF6429"/>
</dbReference>
<dbReference type="RefSeq" id="WP_177716009.1">
    <property type="nucleotide sequence ID" value="NZ_JACRSQ010000008.1"/>
</dbReference>
<dbReference type="Proteomes" id="UP000657006">
    <property type="component" value="Unassembled WGS sequence"/>
</dbReference>
<proteinExistence type="predicted"/>
<name>A0A926I1T5_9FIRM</name>
<organism evidence="2 3">
    <name type="scientific">Bianquea renquensis</name>
    <dbReference type="NCBI Taxonomy" id="2763661"/>
    <lineage>
        <taxon>Bacteria</taxon>
        <taxon>Bacillati</taxon>
        <taxon>Bacillota</taxon>
        <taxon>Clostridia</taxon>
        <taxon>Eubacteriales</taxon>
        <taxon>Bianqueaceae</taxon>
        <taxon>Bianquea</taxon>
    </lineage>
</organism>
<accession>A0A926I1T5</accession>
<evidence type="ECO:0000313" key="3">
    <source>
        <dbReference type="Proteomes" id="UP000657006"/>
    </source>
</evidence>
<dbReference type="AlphaFoldDB" id="A0A926I1T5"/>
<reference evidence="2" key="1">
    <citation type="submission" date="2020-08" db="EMBL/GenBank/DDBJ databases">
        <title>Genome public.</title>
        <authorList>
            <person name="Liu C."/>
            <person name="Sun Q."/>
        </authorList>
    </citation>
    <scope>NUCLEOTIDE SEQUENCE</scope>
    <source>
        <strain evidence="2">NSJ-32</strain>
    </source>
</reference>
<protein>
    <submittedName>
        <fullName evidence="2">Transposase</fullName>
    </submittedName>
</protein>
<dbReference type="Pfam" id="PF20008">
    <property type="entry name" value="DUF6429"/>
    <property type="match status" value="1"/>
</dbReference>